<dbReference type="STRING" id="1271860.SAMN05216174_1213"/>
<evidence type="ECO:0000313" key="2">
    <source>
        <dbReference type="EMBL" id="SDD87896.1"/>
    </source>
</evidence>
<protein>
    <submittedName>
        <fullName evidence="2">Predicted acetyltransferase, GNAT family</fullName>
    </submittedName>
</protein>
<dbReference type="Pfam" id="PF08445">
    <property type="entry name" value="FR47"/>
    <property type="match status" value="1"/>
</dbReference>
<dbReference type="SUPFAM" id="SSF55729">
    <property type="entry name" value="Acyl-CoA N-acyltransferases (Nat)"/>
    <property type="match status" value="1"/>
</dbReference>
<organism evidence="2 3">
    <name type="scientific">Actinokineospora iranica</name>
    <dbReference type="NCBI Taxonomy" id="1271860"/>
    <lineage>
        <taxon>Bacteria</taxon>
        <taxon>Bacillati</taxon>
        <taxon>Actinomycetota</taxon>
        <taxon>Actinomycetes</taxon>
        <taxon>Pseudonocardiales</taxon>
        <taxon>Pseudonocardiaceae</taxon>
        <taxon>Actinokineospora</taxon>
    </lineage>
</organism>
<proteinExistence type="predicted"/>
<evidence type="ECO:0000313" key="3">
    <source>
        <dbReference type="Proteomes" id="UP000199501"/>
    </source>
</evidence>
<feature type="domain" description="N-acetyltransferase" evidence="1">
    <location>
        <begin position="146"/>
        <end position="291"/>
    </location>
</feature>
<dbReference type="EMBL" id="FMZZ01000021">
    <property type="protein sequence ID" value="SDD87896.1"/>
    <property type="molecule type" value="Genomic_DNA"/>
</dbReference>
<sequence>MVRHHDWMKVTRYATAPDYWEVVGPLFEADPVRHTVALTALYGLMVVGPEDDSLLLAIHQDERLVGATFQIEPWPLSVSALPVETHNTLIDYLLDHNLRPMFVRGPRDVADPFIDLWRERAGLVITSRRPDRLYRLGELMAPDTPGRFRLATETDTPLLGRWWDEFSAEVLPGFTGPPGEEQMRRQVAADRRIGIWLDEQDTPVSLASGSAPLCGMSRIGPVYTPKEHRGRGYASAVTAAVAQVTLDRGARDVLLFADLDNPVSNSIYQRIGFRPVFDAVESLFGERHTLQA</sequence>
<dbReference type="PROSITE" id="PS51186">
    <property type="entry name" value="GNAT"/>
    <property type="match status" value="1"/>
</dbReference>
<reference evidence="3" key="1">
    <citation type="submission" date="2016-10" db="EMBL/GenBank/DDBJ databases">
        <authorList>
            <person name="Varghese N."/>
            <person name="Submissions S."/>
        </authorList>
    </citation>
    <scope>NUCLEOTIDE SEQUENCE [LARGE SCALE GENOMIC DNA]</scope>
    <source>
        <strain evidence="3">IBRC-M 10403</strain>
    </source>
</reference>
<gene>
    <name evidence="2" type="ORF">SAMN05216174_1213</name>
</gene>
<dbReference type="GO" id="GO:0016747">
    <property type="term" value="F:acyltransferase activity, transferring groups other than amino-acyl groups"/>
    <property type="evidence" value="ECO:0007669"/>
    <property type="project" value="InterPro"/>
</dbReference>
<dbReference type="AlphaFoldDB" id="A0A1G6YE93"/>
<dbReference type="Gene3D" id="3.40.630.30">
    <property type="match status" value="1"/>
</dbReference>
<dbReference type="InterPro" id="IPR016181">
    <property type="entry name" value="Acyl_CoA_acyltransferase"/>
</dbReference>
<dbReference type="InterPro" id="IPR013653">
    <property type="entry name" value="GCN5-like_dom"/>
</dbReference>
<keyword evidence="3" id="KW-1185">Reference proteome</keyword>
<dbReference type="InterPro" id="IPR000182">
    <property type="entry name" value="GNAT_dom"/>
</dbReference>
<keyword evidence="2" id="KW-0808">Transferase</keyword>
<name>A0A1G6YE93_9PSEU</name>
<accession>A0A1G6YE93</accession>
<dbReference type="Proteomes" id="UP000199501">
    <property type="component" value="Unassembled WGS sequence"/>
</dbReference>
<evidence type="ECO:0000259" key="1">
    <source>
        <dbReference type="PROSITE" id="PS51186"/>
    </source>
</evidence>